<evidence type="ECO:0000313" key="3">
    <source>
        <dbReference type="Proteomes" id="UP000094336"/>
    </source>
</evidence>
<protein>
    <recommendedName>
        <fullName evidence="4">Transmembrane protein UsgS</fullName>
    </recommendedName>
</protein>
<keyword evidence="3" id="KW-1185">Reference proteome</keyword>
<keyword evidence="1" id="KW-0472">Membrane</keyword>
<name>A0A1E3QPL5_9ASCO</name>
<feature type="transmembrane region" description="Helical" evidence="1">
    <location>
        <begin position="219"/>
        <end position="239"/>
    </location>
</feature>
<feature type="transmembrane region" description="Helical" evidence="1">
    <location>
        <begin position="287"/>
        <end position="312"/>
    </location>
</feature>
<evidence type="ECO:0000313" key="2">
    <source>
        <dbReference type="EMBL" id="ODQ79643.1"/>
    </source>
</evidence>
<dbReference type="AlphaFoldDB" id="A0A1E3QPL5"/>
<dbReference type="OrthoDB" id="10041630at2759"/>
<dbReference type="PANTHER" id="PTHR38421:SF1">
    <property type="entry name" value="TRANSMEMBRANE PROTEIN"/>
    <property type="match status" value="1"/>
</dbReference>
<dbReference type="PANTHER" id="PTHR38421">
    <property type="entry name" value="TRANSMEMBRANE PROTEIN USGS"/>
    <property type="match status" value="1"/>
</dbReference>
<organism evidence="2 3">
    <name type="scientific">Babjeviella inositovora NRRL Y-12698</name>
    <dbReference type="NCBI Taxonomy" id="984486"/>
    <lineage>
        <taxon>Eukaryota</taxon>
        <taxon>Fungi</taxon>
        <taxon>Dikarya</taxon>
        <taxon>Ascomycota</taxon>
        <taxon>Saccharomycotina</taxon>
        <taxon>Pichiomycetes</taxon>
        <taxon>Serinales incertae sedis</taxon>
        <taxon>Babjeviella</taxon>
    </lineage>
</organism>
<dbReference type="Proteomes" id="UP000094336">
    <property type="component" value="Unassembled WGS sequence"/>
</dbReference>
<keyword evidence="1" id="KW-1133">Transmembrane helix</keyword>
<keyword evidence="1" id="KW-0812">Transmembrane</keyword>
<gene>
    <name evidence="2" type="ORF">BABINDRAFT_162019</name>
</gene>
<proteinExistence type="predicted"/>
<feature type="transmembrane region" description="Helical" evidence="1">
    <location>
        <begin position="246"/>
        <end position="267"/>
    </location>
</feature>
<evidence type="ECO:0008006" key="4">
    <source>
        <dbReference type="Google" id="ProtNLM"/>
    </source>
</evidence>
<dbReference type="RefSeq" id="XP_018984971.1">
    <property type="nucleotide sequence ID" value="XM_019129126.1"/>
</dbReference>
<accession>A0A1E3QPL5</accession>
<dbReference type="EMBL" id="KV454432">
    <property type="protein sequence ID" value="ODQ79643.1"/>
    <property type="molecule type" value="Genomic_DNA"/>
</dbReference>
<dbReference type="GeneID" id="30146979"/>
<sequence length="391" mass="43879">MPSPIFISQPPPGFSVLAILRGFQLSFLGAYRSLQNPDLLHNKYYSQALAAVKLSLAIQVLLWAPLIALKLFFKVLAMLVGDRIDFHGIIDTLRFLQNSVFNVGPFVASLVRFFRPELDDMFLTSLAFVDSVYLHKHPERTERQYHQHLVLFKKVPRQRTKVTDYVSKVVSFFHLNGNTVDLSEVVVRYLKRTAITLAVYLLSSIPGIGPLVVSIVSFYSFNGVVGTPAAVAVFTIFLFTPKRTTIVLLSAFWGARGIVADLLVPYFSRVPFTKSEKKQWFRAREGVLFGFGFCFYFLLKIPFVGVLMYGFAEASTAYLLTKITDPPPHNSSELITWTATQTVWTKERYVLSGEALQHDEGFTPIPGSFIVGPASEIIRTGTPLMAGYKRG</sequence>
<reference evidence="3" key="1">
    <citation type="submission" date="2016-05" db="EMBL/GenBank/DDBJ databases">
        <title>Comparative genomics of biotechnologically important yeasts.</title>
        <authorList>
            <consortium name="DOE Joint Genome Institute"/>
            <person name="Riley R."/>
            <person name="Haridas S."/>
            <person name="Wolfe K.H."/>
            <person name="Lopes M.R."/>
            <person name="Hittinger C.T."/>
            <person name="Goker M."/>
            <person name="Salamov A."/>
            <person name="Wisecaver J."/>
            <person name="Long T.M."/>
            <person name="Aerts A.L."/>
            <person name="Barry K."/>
            <person name="Choi C."/>
            <person name="Clum A."/>
            <person name="Coughlan A.Y."/>
            <person name="Deshpande S."/>
            <person name="Douglass A.P."/>
            <person name="Hanson S.J."/>
            <person name="Klenk H.-P."/>
            <person name="Labutti K."/>
            <person name="Lapidus A."/>
            <person name="Lindquist E."/>
            <person name="Lipzen A."/>
            <person name="Meier-Kolthoff J.P."/>
            <person name="Ohm R.A."/>
            <person name="Otillar R.P."/>
            <person name="Pangilinan J."/>
            <person name="Peng Y."/>
            <person name="Rokas A."/>
            <person name="Rosa C.A."/>
            <person name="Scheuner C."/>
            <person name="Sibirny A.A."/>
            <person name="Slot J.C."/>
            <person name="Stielow J.B."/>
            <person name="Sun H."/>
            <person name="Kurtzman C.P."/>
            <person name="Blackwell M."/>
            <person name="Grigoriev I.V."/>
            <person name="Jeffries T.W."/>
        </authorList>
    </citation>
    <scope>NUCLEOTIDE SEQUENCE [LARGE SCALE GENOMIC DNA]</scope>
    <source>
        <strain evidence="3">NRRL Y-12698</strain>
    </source>
</reference>
<feature type="transmembrane region" description="Helical" evidence="1">
    <location>
        <begin position="194"/>
        <end position="213"/>
    </location>
</feature>
<evidence type="ECO:0000256" key="1">
    <source>
        <dbReference type="SAM" id="Phobius"/>
    </source>
</evidence>